<organism evidence="2 3">
    <name type="scientific">Steinernema glaseri</name>
    <dbReference type="NCBI Taxonomy" id="37863"/>
    <lineage>
        <taxon>Eukaryota</taxon>
        <taxon>Metazoa</taxon>
        <taxon>Ecdysozoa</taxon>
        <taxon>Nematoda</taxon>
        <taxon>Chromadorea</taxon>
        <taxon>Rhabditida</taxon>
        <taxon>Tylenchina</taxon>
        <taxon>Panagrolaimomorpha</taxon>
        <taxon>Strongyloidoidea</taxon>
        <taxon>Steinernematidae</taxon>
        <taxon>Steinernema</taxon>
    </lineage>
</organism>
<accession>A0A1I7YN47</accession>
<proteinExistence type="predicted"/>
<reference evidence="3" key="1">
    <citation type="submission" date="2016-11" db="UniProtKB">
        <authorList>
            <consortium name="WormBaseParasite"/>
        </authorList>
    </citation>
    <scope>IDENTIFICATION</scope>
</reference>
<dbReference type="Proteomes" id="UP000095287">
    <property type="component" value="Unplaced"/>
</dbReference>
<evidence type="ECO:0000256" key="1">
    <source>
        <dbReference type="SAM" id="MobiDB-lite"/>
    </source>
</evidence>
<protein>
    <submittedName>
        <fullName evidence="3">CRAL-TRIO domain-containing protein</fullName>
    </submittedName>
</protein>
<evidence type="ECO:0000313" key="2">
    <source>
        <dbReference type="Proteomes" id="UP000095287"/>
    </source>
</evidence>
<dbReference type="AlphaFoldDB" id="A0A1I7YN47"/>
<evidence type="ECO:0000313" key="3">
    <source>
        <dbReference type="WBParaSite" id="L893_g17779.t1"/>
    </source>
</evidence>
<sequence>MNPFSDLLDPVAPVPEASKDCPIKVNPFAALLKPAPPLVPKAGTEFAYLSPDIIYDVIHSNQDASESKLTELEGYWSDPVRPAKHSVNIDHIGKLKHAVPEQLYGSIQLDFRQNEWFLTDVGKLNLHRMRLRFSSVALLFHQKSDPKEVKAIMTDFILKQLSSRYLEDFAILSPHMMDINDAIVNFCLSPNCLRLQWMCPVAPTIVTEIFQQLVSRNFSPNLIERKFIFYIGQEEIPVLAEDLEMKSNSSTVTHFTREFNKINPEMAVEVYITKGRMGTGHVYVFLRKRDDQKMLWALQWGITQLDKQMTLTNGEEREETKLQNFEATLEQCLSDNPRMPPRHAGYRTPALGQK</sequence>
<feature type="region of interest" description="Disordered" evidence="1">
    <location>
        <begin position="334"/>
        <end position="354"/>
    </location>
</feature>
<name>A0A1I7YN47_9BILA</name>
<dbReference type="WBParaSite" id="L893_g17779.t1">
    <property type="protein sequence ID" value="L893_g17779.t1"/>
    <property type="gene ID" value="L893_g17779"/>
</dbReference>
<keyword evidence="2" id="KW-1185">Reference proteome</keyword>